<organism evidence="1">
    <name type="scientific">marine sediment metagenome</name>
    <dbReference type="NCBI Taxonomy" id="412755"/>
    <lineage>
        <taxon>unclassified sequences</taxon>
        <taxon>metagenomes</taxon>
        <taxon>ecological metagenomes</taxon>
    </lineage>
</organism>
<accession>A0A0F9TAH9</accession>
<protein>
    <submittedName>
        <fullName evidence="1">Uncharacterized protein</fullName>
    </submittedName>
</protein>
<name>A0A0F9TAH9_9ZZZZ</name>
<reference evidence="1" key="1">
    <citation type="journal article" date="2015" name="Nature">
        <title>Complex archaea that bridge the gap between prokaryotes and eukaryotes.</title>
        <authorList>
            <person name="Spang A."/>
            <person name="Saw J.H."/>
            <person name="Jorgensen S.L."/>
            <person name="Zaremba-Niedzwiedzka K."/>
            <person name="Martijn J."/>
            <person name="Lind A.E."/>
            <person name="van Eijk R."/>
            <person name="Schleper C."/>
            <person name="Guy L."/>
            <person name="Ettema T.J."/>
        </authorList>
    </citation>
    <scope>NUCLEOTIDE SEQUENCE</scope>
</reference>
<gene>
    <name evidence="1" type="ORF">LCGC14_0372200</name>
</gene>
<dbReference type="AlphaFoldDB" id="A0A0F9TAH9"/>
<comment type="caution">
    <text evidence="1">The sequence shown here is derived from an EMBL/GenBank/DDBJ whole genome shotgun (WGS) entry which is preliminary data.</text>
</comment>
<proteinExistence type="predicted"/>
<sequence length="55" mass="6732">MIRLEVSLLRVKKIRTIQWIPDGKIHLLNLKKFEFINPKEYKYIEIIINSKRFGF</sequence>
<dbReference type="EMBL" id="LAZR01000298">
    <property type="protein sequence ID" value="KKN76194.1"/>
    <property type="molecule type" value="Genomic_DNA"/>
</dbReference>
<evidence type="ECO:0000313" key="1">
    <source>
        <dbReference type="EMBL" id="KKN76194.1"/>
    </source>
</evidence>